<evidence type="ECO:0000256" key="3">
    <source>
        <dbReference type="ARBA" id="ARBA00037324"/>
    </source>
</evidence>
<sequence length="478" mass="55074">MQLRQKASTQVTGLVKDVREGHRKLRGKRDQDVMVSPESSSRKRCRKEVTVTSSDKSIMCNRHDVVVDKNKNLLSTEICNGPRADPCLITSVPYINKTKSKGKGQKKHPFTSVKENTHNPASPPRMSTTLFSPVYQYYGQQNEIEGGEEEEKGRELEEMARNLDLNLAVQCTEQDDSLDSTSTKENHEPLALTRVEFSNGSGDQEVLIQMDQENNNTLYKCSSAEIQCEMEVADCETTLTIQGEVMEEDEEEEGTHYEPGGVWQQEHFDPYLFIKKLPPLTDEIRARIPALPLKTRSSPEFSLVLDLDETLVHCSLTELEDSAFTFPVLFQDVTYKVYVRTRPYYREFLERVSKLYEVILFTASKKVYADKLMNLLDPEKRFIKHRLFREHCVCINNNYIKDLTILGRDLRKTVIVDNSPQAFGYQLDNGIPIESWFIDKEDRELLKVLPFLESLVALNEDVRPIVRNRYKLHQLLPP</sequence>
<keyword evidence="1" id="KW-0378">Hydrolase</keyword>
<name>A0AAE0W3J2_9BIVA</name>
<dbReference type="Gene3D" id="3.40.50.1000">
    <property type="entry name" value="HAD superfamily/HAD-like"/>
    <property type="match status" value="1"/>
</dbReference>
<protein>
    <recommendedName>
        <fullName evidence="6">FCP1 homology domain-containing protein</fullName>
    </recommendedName>
</protein>
<dbReference type="Proteomes" id="UP001195483">
    <property type="component" value="Unassembled WGS sequence"/>
</dbReference>
<dbReference type="FunFam" id="3.40.50.1000:FF:000015">
    <property type="entry name" value="CTD small phosphatase-like protein 2"/>
    <property type="match status" value="1"/>
</dbReference>
<feature type="region of interest" description="Disordered" evidence="5">
    <location>
        <begin position="1"/>
        <end position="42"/>
    </location>
</feature>
<dbReference type="Pfam" id="PF03031">
    <property type="entry name" value="NIF"/>
    <property type="match status" value="1"/>
</dbReference>
<evidence type="ECO:0000256" key="2">
    <source>
        <dbReference type="ARBA" id="ARBA00022912"/>
    </source>
</evidence>
<reference evidence="7" key="3">
    <citation type="submission" date="2023-05" db="EMBL/GenBank/DDBJ databases">
        <authorList>
            <person name="Smith C.H."/>
        </authorList>
    </citation>
    <scope>NUCLEOTIDE SEQUENCE</scope>
    <source>
        <strain evidence="7">CHS0354</strain>
        <tissue evidence="7">Mantle</tissue>
    </source>
</reference>
<organism evidence="7 8">
    <name type="scientific">Potamilus streckersoni</name>
    <dbReference type="NCBI Taxonomy" id="2493646"/>
    <lineage>
        <taxon>Eukaryota</taxon>
        <taxon>Metazoa</taxon>
        <taxon>Spiralia</taxon>
        <taxon>Lophotrochozoa</taxon>
        <taxon>Mollusca</taxon>
        <taxon>Bivalvia</taxon>
        <taxon>Autobranchia</taxon>
        <taxon>Heteroconchia</taxon>
        <taxon>Palaeoheterodonta</taxon>
        <taxon>Unionida</taxon>
        <taxon>Unionoidea</taxon>
        <taxon>Unionidae</taxon>
        <taxon>Ambleminae</taxon>
        <taxon>Lampsilini</taxon>
        <taxon>Potamilus</taxon>
    </lineage>
</organism>
<feature type="compositionally biased region" description="Polar residues" evidence="5">
    <location>
        <begin position="1"/>
        <end position="12"/>
    </location>
</feature>
<keyword evidence="8" id="KW-1185">Reference proteome</keyword>
<evidence type="ECO:0000313" key="7">
    <source>
        <dbReference type="EMBL" id="KAK3600166.1"/>
    </source>
</evidence>
<accession>A0AAE0W3J2</accession>
<comment type="function">
    <text evidence="3">Probable phosphatase.</text>
</comment>
<dbReference type="InterPro" id="IPR050365">
    <property type="entry name" value="TIM50"/>
</dbReference>
<dbReference type="SMART" id="SM00577">
    <property type="entry name" value="CPDc"/>
    <property type="match status" value="1"/>
</dbReference>
<evidence type="ECO:0000256" key="1">
    <source>
        <dbReference type="ARBA" id="ARBA00022801"/>
    </source>
</evidence>
<dbReference type="CDD" id="cd07521">
    <property type="entry name" value="HAD_FCP1-like"/>
    <property type="match status" value="1"/>
</dbReference>
<dbReference type="NCBIfam" id="TIGR02251">
    <property type="entry name" value="HIF-SF_euk"/>
    <property type="match status" value="1"/>
</dbReference>
<feature type="compositionally biased region" description="Basic residues" evidence="5">
    <location>
        <begin position="98"/>
        <end position="109"/>
    </location>
</feature>
<gene>
    <name evidence="7" type="ORF">CHS0354_033616</name>
</gene>
<dbReference type="InterPro" id="IPR023214">
    <property type="entry name" value="HAD_sf"/>
</dbReference>
<comment type="similarity">
    <text evidence="4">Belongs to the CTDSPL2 family.</text>
</comment>
<reference evidence="7" key="1">
    <citation type="journal article" date="2021" name="Genome Biol. Evol.">
        <title>A High-Quality Reference Genome for a Parasitic Bivalve with Doubly Uniparental Inheritance (Bivalvia: Unionida).</title>
        <authorList>
            <person name="Smith C.H."/>
        </authorList>
    </citation>
    <scope>NUCLEOTIDE SEQUENCE</scope>
    <source>
        <strain evidence="7">CHS0354</strain>
    </source>
</reference>
<dbReference type="GO" id="GO:0005634">
    <property type="term" value="C:nucleus"/>
    <property type="evidence" value="ECO:0007669"/>
    <property type="project" value="UniProtKB-ARBA"/>
</dbReference>
<evidence type="ECO:0000313" key="8">
    <source>
        <dbReference type="Proteomes" id="UP001195483"/>
    </source>
</evidence>
<feature type="domain" description="FCP1 homology" evidence="6">
    <location>
        <begin position="296"/>
        <end position="455"/>
    </location>
</feature>
<dbReference type="InterPro" id="IPR036412">
    <property type="entry name" value="HAD-like_sf"/>
</dbReference>
<feature type="region of interest" description="Disordered" evidence="5">
    <location>
        <begin position="98"/>
        <end position="127"/>
    </location>
</feature>
<dbReference type="EMBL" id="JAEAOA010001968">
    <property type="protein sequence ID" value="KAK3600166.1"/>
    <property type="molecule type" value="Genomic_DNA"/>
</dbReference>
<dbReference type="AlphaFoldDB" id="A0AAE0W3J2"/>
<keyword evidence="2" id="KW-0904">Protein phosphatase</keyword>
<evidence type="ECO:0000259" key="6">
    <source>
        <dbReference type="PROSITE" id="PS50969"/>
    </source>
</evidence>
<dbReference type="PANTHER" id="PTHR12210">
    <property type="entry name" value="DULLARD PROTEIN PHOSPHATASE"/>
    <property type="match status" value="1"/>
</dbReference>
<dbReference type="InterPro" id="IPR011948">
    <property type="entry name" value="Dullard_phosphatase"/>
</dbReference>
<dbReference type="SUPFAM" id="SSF56784">
    <property type="entry name" value="HAD-like"/>
    <property type="match status" value="1"/>
</dbReference>
<proteinExistence type="inferred from homology"/>
<evidence type="ECO:0000256" key="5">
    <source>
        <dbReference type="SAM" id="MobiDB-lite"/>
    </source>
</evidence>
<dbReference type="PROSITE" id="PS50969">
    <property type="entry name" value="FCP1"/>
    <property type="match status" value="1"/>
</dbReference>
<reference evidence="7" key="2">
    <citation type="journal article" date="2021" name="Genome Biol. Evol.">
        <title>Developing a high-quality reference genome for a parasitic bivalve with doubly uniparental inheritance (Bivalvia: Unionida).</title>
        <authorList>
            <person name="Smith C.H."/>
        </authorList>
    </citation>
    <scope>NUCLEOTIDE SEQUENCE</scope>
    <source>
        <strain evidence="7">CHS0354</strain>
        <tissue evidence="7">Mantle</tissue>
    </source>
</reference>
<dbReference type="GO" id="GO:0004721">
    <property type="term" value="F:phosphoprotein phosphatase activity"/>
    <property type="evidence" value="ECO:0007669"/>
    <property type="project" value="UniProtKB-KW"/>
</dbReference>
<dbReference type="InterPro" id="IPR004274">
    <property type="entry name" value="FCP1_dom"/>
</dbReference>
<evidence type="ECO:0000256" key="4">
    <source>
        <dbReference type="ARBA" id="ARBA00038355"/>
    </source>
</evidence>
<comment type="caution">
    <text evidence="7">The sequence shown here is derived from an EMBL/GenBank/DDBJ whole genome shotgun (WGS) entry which is preliminary data.</text>
</comment>